<name>A0A1G2U3U5_9BACT</name>
<evidence type="ECO:0008006" key="4">
    <source>
        <dbReference type="Google" id="ProtNLM"/>
    </source>
</evidence>
<sequence>MLNSNLMQNILIVTGIFPPRIGGPAQYAKEVRNEWQKGGHVVKVLTYRLEHFLPTGIRHFLFFLRTCLSIRDVDFIFALDTFSVGFPATLTAKLFGKKIITRTGGDFLWEGYVERTGDKVLLRDFYETRKDRLDFKEKIIFHLTRWALVNNSAVIFSTKWQMNIFIKAYGLNPNRLYNIENFYGEKIDSHPAVEKIFVAGTRPLKWKNLDKLSSVFSKIQEKNPEIKVDLGTASYEIFLDKIKRSYAVILVSLGDISPNMILDAIRCNKPFIVTKETGIYDRIKDVAIFVDPENEEEIKDKILYLANDVNYANQVEKLEKFTFKHSWEEICREILNIAENVKNN</sequence>
<dbReference type="AlphaFoldDB" id="A0A1G2U3U5"/>
<accession>A0A1G2U3U5</accession>
<dbReference type="EMBL" id="MHWD01000018">
    <property type="protein sequence ID" value="OHB03560.1"/>
    <property type="molecule type" value="Genomic_DNA"/>
</dbReference>
<dbReference type="PANTHER" id="PTHR46401">
    <property type="entry name" value="GLYCOSYLTRANSFERASE WBBK-RELATED"/>
    <property type="match status" value="1"/>
</dbReference>
<reference evidence="2 3" key="1">
    <citation type="journal article" date="2016" name="Nat. Commun.">
        <title>Thousands of microbial genomes shed light on interconnected biogeochemical processes in an aquifer system.</title>
        <authorList>
            <person name="Anantharaman K."/>
            <person name="Brown C.T."/>
            <person name="Hug L.A."/>
            <person name="Sharon I."/>
            <person name="Castelle C.J."/>
            <person name="Probst A.J."/>
            <person name="Thomas B.C."/>
            <person name="Singh A."/>
            <person name="Wilkins M.J."/>
            <person name="Karaoz U."/>
            <person name="Brodie E.L."/>
            <person name="Williams K.H."/>
            <person name="Hubbard S.S."/>
            <person name="Banfield J.F."/>
        </authorList>
    </citation>
    <scope>NUCLEOTIDE SEQUENCE [LARGE SCALE GENOMIC DNA]</scope>
</reference>
<keyword evidence="1" id="KW-0808">Transferase</keyword>
<dbReference type="PANTHER" id="PTHR46401:SF2">
    <property type="entry name" value="GLYCOSYLTRANSFERASE WBBK-RELATED"/>
    <property type="match status" value="1"/>
</dbReference>
<dbReference type="SUPFAM" id="SSF53756">
    <property type="entry name" value="UDP-Glycosyltransferase/glycogen phosphorylase"/>
    <property type="match status" value="1"/>
</dbReference>
<proteinExistence type="predicted"/>
<dbReference type="GO" id="GO:0009103">
    <property type="term" value="P:lipopolysaccharide biosynthetic process"/>
    <property type="evidence" value="ECO:0007669"/>
    <property type="project" value="TreeGrafter"/>
</dbReference>
<dbReference type="Proteomes" id="UP000179283">
    <property type="component" value="Unassembled WGS sequence"/>
</dbReference>
<dbReference type="Gene3D" id="3.40.50.2000">
    <property type="entry name" value="Glycogen Phosphorylase B"/>
    <property type="match status" value="2"/>
</dbReference>
<dbReference type="GO" id="GO:0016757">
    <property type="term" value="F:glycosyltransferase activity"/>
    <property type="evidence" value="ECO:0007669"/>
    <property type="project" value="TreeGrafter"/>
</dbReference>
<dbReference type="CDD" id="cd03801">
    <property type="entry name" value="GT4_PimA-like"/>
    <property type="match status" value="1"/>
</dbReference>
<evidence type="ECO:0000313" key="3">
    <source>
        <dbReference type="Proteomes" id="UP000179283"/>
    </source>
</evidence>
<comment type="caution">
    <text evidence="2">The sequence shown here is derived from an EMBL/GenBank/DDBJ whole genome shotgun (WGS) entry which is preliminary data.</text>
</comment>
<organism evidence="2 3">
    <name type="scientific">Candidatus Zambryskibacteria bacterium RIFCSPLOWO2_01_FULL_43_17</name>
    <dbReference type="NCBI Taxonomy" id="1802760"/>
    <lineage>
        <taxon>Bacteria</taxon>
        <taxon>Candidatus Zambryskiibacteriota</taxon>
    </lineage>
</organism>
<evidence type="ECO:0000256" key="1">
    <source>
        <dbReference type="ARBA" id="ARBA00022679"/>
    </source>
</evidence>
<protein>
    <recommendedName>
        <fullName evidence="4">Glycosyl transferase family 1 domain-containing protein</fullName>
    </recommendedName>
</protein>
<evidence type="ECO:0000313" key="2">
    <source>
        <dbReference type="EMBL" id="OHB03560.1"/>
    </source>
</evidence>
<gene>
    <name evidence="2" type="ORF">A2920_02765</name>
</gene>